<dbReference type="AlphaFoldDB" id="A0A017SAW9"/>
<protein>
    <recommendedName>
        <fullName evidence="10">NADPH-dependent diflavin oxidoreductase 1</fullName>
        <ecNumber evidence="10">1.18.1.-</ecNumber>
    </recommendedName>
    <alternativeName>
        <fullName evidence="10">NADPH-dependent FMN and FAD-containing oxidoreductase</fullName>
    </alternativeName>
</protein>
<feature type="binding site" evidence="10">
    <location>
        <begin position="105"/>
        <end position="114"/>
    </location>
    <ligand>
        <name>FMN</name>
        <dbReference type="ChEBI" id="CHEBI:58210"/>
    </ligand>
</feature>
<dbReference type="HOGENOM" id="CLU_001570_17_6_1"/>
<dbReference type="InterPro" id="IPR017927">
    <property type="entry name" value="FAD-bd_FR_type"/>
</dbReference>
<sequence>MSVNPASGLQKRSALVLYASETGNAQDVAEELGDLAERLHFVTQVSEMNNFKPETLASHTFTLFVASTTGQGDIPGNGGGFWKSLLFKRLTSTFLEGVNFASFGLGDSSYPKFNWASRKLHKRLIQLGANEMYPCGEADQRHPEGLEGTFIPWVLSFRKHLLDRYPLPPGQDPIPDDVKLTPKWLLQSDGAAETPSKPCIPESKEPQTVPDEQPAVRRLDHDVRPLPDTLKATLTKNKRVTPQKHWQDVRHIALTVPKSLSYSPGDMICVTPKNFDSDVQHLIEMMGWKEQADKLVTLIPGESLQALDVLPSPPIASLEGYPQLTLRALITDYLDVRAIPRRSFFSAIAHYTPDETHKERLLEFIVPEYLDEFWDYTTRPKRSILEVLQEFHSVRVPWQHAVSVFPIFRGRQFSIASGGPLKRLPDGSTQFELLIAIVKYQTVIKRIREGVCTRYLSVLRPGSTLRVQLQRGGLHSSIPQLTGPTVLVGPGTGIAPLRSMIWEKAGLVQAYRQKYPGVQPPIGPTILLYGGRNRTADYFFEEDWEKLKDEIDLTVITAFSRDQRQKVYVQDLVREDFGLFYNLLRDRNGSVYICGSSGRMPQAIREALIEAFEHGKGTGEWDRQAAEEYLLGMERSGRYKQETW</sequence>
<dbReference type="EC" id="1.18.1.-" evidence="10"/>
<comment type="caution">
    <text evidence="10">Lacks conserved residue(s) required for the propagation of feature annotation.</text>
</comment>
<dbReference type="GO" id="GO:0005829">
    <property type="term" value="C:cytosol"/>
    <property type="evidence" value="ECO:0007669"/>
    <property type="project" value="TreeGrafter"/>
</dbReference>
<evidence type="ECO:0000256" key="9">
    <source>
        <dbReference type="ARBA" id="ARBA00049342"/>
    </source>
</evidence>
<dbReference type="Proteomes" id="UP000019804">
    <property type="component" value="Unassembled WGS sequence"/>
</dbReference>
<dbReference type="Pfam" id="PF00258">
    <property type="entry name" value="Flavodoxin_1"/>
    <property type="match status" value="1"/>
</dbReference>
<reference evidence="15" key="1">
    <citation type="journal article" date="2014" name="Nat. Commun.">
        <title>Genomic adaptations of the halophilic Dead Sea filamentous fungus Eurotium rubrum.</title>
        <authorList>
            <person name="Kis-Papo T."/>
            <person name="Weig A.R."/>
            <person name="Riley R."/>
            <person name="Persoh D."/>
            <person name="Salamov A."/>
            <person name="Sun H."/>
            <person name="Lipzen A."/>
            <person name="Wasser S.P."/>
            <person name="Rambold G."/>
            <person name="Grigoriev I.V."/>
            <person name="Nevo E."/>
        </authorList>
    </citation>
    <scope>NUCLEOTIDE SEQUENCE [LARGE SCALE GENOMIC DNA]</scope>
    <source>
        <strain evidence="15">CBS 135680</strain>
    </source>
</reference>
<feature type="binding site" evidence="10">
    <location>
        <begin position="450"/>
        <end position="453"/>
    </location>
    <ligand>
        <name>FAD</name>
        <dbReference type="ChEBI" id="CHEBI:57692"/>
    </ligand>
</feature>
<evidence type="ECO:0000256" key="4">
    <source>
        <dbReference type="ARBA" id="ARBA00022630"/>
    </source>
</evidence>
<dbReference type="InterPro" id="IPR023173">
    <property type="entry name" value="NADPH_Cyt_P450_Rdtase_alpha"/>
</dbReference>
<dbReference type="HAMAP" id="MF_03178">
    <property type="entry name" value="NDOR1"/>
    <property type="match status" value="1"/>
</dbReference>
<dbReference type="Gene3D" id="3.40.50.360">
    <property type="match status" value="1"/>
</dbReference>
<dbReference type="SUPFAM" id="SSF63380">
    <property type="entry name" value="Riboflavin synthase domain-like"/>
    <property type="match status" value="1"/>
</dbReference>
<dbReference type="Gene3D" id="2.40.30.10">
    <property type="entry name" value="Translation factors"/>
    <property type="match status" value="1"/>
</dbReference>
<keyword evidence="4 10" id="KW-0285">Flavoprotein</keyword>
<dbReference type="Gene3D" id="3.40.50.80">
    <property type="entry name" value="Nucleotide-binding domain of ferredoxin-NADP reductase (FNR) module"/>
    <property type="match status" value="1"/>
</dbReference>
<keyword evidence="10" id="KW-0496">Mitochondrion</keyword>
<comment type="cofactor">
    <cofactor evidence="1 10">
        <name>FMN</name>
        <dbReference type="ChEBI" id="CHEBI:58210"/>
    </cofactor>
</comment>
<keyword evidence="3 10" id="KW-0963">Cytoplasm</keyword>
<dbReference type="FunFam" id="1.20.990.10:FF:000013">
    <property type="entry name" value="NADPH-dependent diflavin oxidoreductase 1"/>
    <property type="match status" value="1"/>
</dbReference>
<dbReference type="InterPro" id="IPR029039">
    <property type="entry name" value="Flavoprotein-like_sf"/>
</dbReference>
<comment type="similarity">
    <text evidence="10">In the N-terminal section; belongs to the flavodoxin family.</text>
</comment>
<name>A0A017SAW9_ASPRC</name>
<evidence type="ECO:0000259" key="12">
    <source>
        <dbReference type="PROSITE" id="PS50902"/>
    </source>
</evidence>
<feature type="region of interest" description="Disordered" evidence="11">
    <location>
        <begin position="190"/>
        <end position="214"/>
    </location>
</feature>
<dbReference type="InterPro" id="IPR003097">
    <property type="entry name" value="CysJ-like_FAD-binding"/>
</dbReference>
<evidence type="ECO:0000256" key="2">
    <source>
        <dbReference type="ARBA" id="ARBA00001974"/>
    </source>
</evidence>
<feature type="binding site" evidence="10">
    <location>
        <begin position="560"/>
        <end position="561"/>
    </location>
    <ligand>
        <name>NADP(+)</name>
        <dbReference type="ChEBI" id="CHEBI:58349"/>
    </ligand>
</feature>
<dbReference type="GO" id="GO:0010181">
    <property type="term" value="F:FMN binding"/>
    <property type="evidence" value="ECO:0007669"/>
    <property type="project" value="UniProtKB-UniRule"/>
</dbReference>
<feature type="domain" description="Flavodoxin-like" evidence="12">
    <location>
        <begin position="14"/>
        <end position="158"/>
    </location>
</feature>
<evidence type="ECO:0000256" key="6">
    <source>
        <dbReference type="ARBA" id="ARBA00022827"/>
    </source>
</evidence>
<dbReference type="Pfam" id="PF00175">
    <property type="entry name" value="NAD_binding_1"/>
    <property type="match status" value="1"/>
</dbReference>
<dbReference type="GO" id="GO:0005739">
    <property type="term" value="C:mitochondrion"/>
    <property type="evidence" value="ECO:0007669"/>
    <property type="project" value="UniProtKB-SubCell"/>
</dbReference>
<comment type="function">
    <text evidence="10">NADPH-dependent reductase which is a central component of the cytosolic iron-sulfur (Fe-S) protein assembly (CIA) machinery. Transfers electrons from NADPH via its FAD and FMN prosthetic groups to the [2Fe-2S] cluster of DRE2, another key component of the CIA machinery. In turn, this reduced cluster provides electrons for assembly of cytosolic iron-sulfur cluster proteins. Positively controls H(2)O(2)-induced cell death.</text>
</comment>
<keyword evidence="6 10" id="KW-0274">FAD</keyword>
<dbReference type="PROSITE" id="PS50902">
    <property type="entry name" value="FLAVODOXIN_LIKE"/>
    <property type="match status" value="1"/>
</dbReference>
<accession>A0A017SAW9</accession>
<comment type="catalytic activity">
    <reaction evidence="9">
        <text>2 oxidized [cytochrome P450] + NADPH = 2 reduced [cytochrome P450] + NADP(+) + H(+)</text>
        <dbReference type="Rhea" id="RHEA:24040"/>
        <dbReference type="Rhea" id="RHEA-COMP:14627"/>
        <dbReference type="Rhea" id="RHEA-COMP:14628"/>
        <dbReference type="ChEBI" id="CHEBI:15378"/>
        <dbReference type="ChEBI" id="CHEBI:55376"/>
        <dbReference type="ChEBI" id="CHEBI:57783"/>
        <dbReference type="ChEBI" id="CHEBI:58349"/>
        <dbReference type="ChEBI" id="CHEBI:60344"/>
        <dbReference type="EC" id="1.6.2.4"/>
    </reaction>
</comment>
<dbReference type="GO" id="GO:0160246">
    <property type="term" value="F:NADPH-iron-sulfur [2Fe-2S] protein oxidoreductase activity"/>
    <property type="evidence" value="ECO:0007669"/>
    <property type="project" value="InterPro"/>
</dbReference>
<dbReference type="InterPro" id="IPR001709">
    <property type="entry name" value="Flavoprot_Pyr_Nucl_cyt_Rdtase"/>
</dbReference>
<evidence type="ECO:0000256" key="5">
    <source>
        <dbReference type="ARBA" id="ARBA00022643"/>
    </source>
</evidence>
<dbReference type="GO" id="GO:0016226">
    <property type="term" value="P:iron-sulfur cluster assembly"/>
    <property type="evidence" value="ECO:0007669"/>
    <property type="project" value="UniProtKB-UniRule"/>
</dbReference>
<keyword evidence="8 10" id="KW-0560">Oxidoreductase</keyword>
<dbReference type="InterPro" id="IPR001433">
    <property type="entry name" value="OxRdtase_FAD/NAD-bd"/>
</dbReference>
<dbReference type="Pfam" id="PF00667">
    <property type="entry name" value="FAD_binding_1"/>
    <property type="match status" value="1"/>
</dbReference>
<dbReference type="InterPro" id="IPR039261">
    <property type="entry name" value="FNR_nucleotide-bd"/>
</dbReference>
<feature type="domain" description="FAD-binding FR-type" evidence="13">
    <location>
        <begin position="227"/>
        <end position="477"/>
    </location>
</feature>
<feature type="binding site" evidence="10">
    <location>
        <begin position="411"/>
        <end position="414"/>
    </location>
    <ligand>
        <name>FAD</name>
        <dbReference type="ChEBI" id="CHEBI:57692"/>
    </ligand>
</feature>
<dbReference type="InterPro" id="IPR001094">
    <property type="entry name" value="Flavdoxin-like"/>
</dbReference>
<dbReference type="PANTHER" id="PTHR19384:SF10">
    <property type="entry name" value="NADPH-DEPENDENT DIFLAVIN OXIDOREDUCTASE 1"/>
    <property type="match status" value="1"/>
</dbReference>
<dbReference type="GO" id="GO:0050660">
    <property type="term" value="F:flavin adenine dinucleotide binding"/>
    <property type="evidence" value="ECO:0007669"/>
    <property type="project" value="UniProtKB-UniRule"/>
</dbReference>
<evidence type="ECO:0000256" key="10">
    <source>
        <dbReference type="HAMAP-Rule" id="MF_03178"/>
    </source>
</evidence>
<feature type="binding site" evidence="10">
    <location>
        <begin position="566"/>
        <end position="570"/>
    </location>
    <ligand>
        <name>NADP(+)</name>
        <dbReference type="ChEBI" id="CHEBI:58349"/>
    </ligand>
</feature>
<evidence type="ECO:0000256" key="11">
    <source>
        <dbReference type="SAM" id="MobiDB-lite"/>
    </source>
</evidence>
<dbReference type="InterPro" id="IPR008254">
    <property type="entry name" value="Flavodoxin/NO_synth"/>
</dbReference>
<comment type="similarity">
    <text evidence="10">In the C-terminal section; belongs to the flavoprotein pyridine nucleotide cytochrome reductase family.</text>
</comment>
<dbReference type="InterPro" id="IPR017938">
    <property type="entry name" value="Riboflavin_synthase-like_b-brl"/>
</dbReference>
<proteinExistence type="inferred from homology"/>
<keyword evidence="7 10" id="KW-0521">NADP</keyword>
<comment type="subcellular location">
    <subcellularLocation>
        <location evidence="10">Cytoplasm</location>
    </subcellularLocation>
    <subcellularLocation>
        <location evidence="10">Mitochondrion</location>
    </subcellularLocation>
    <text evidence="10">Relocalizes to mitochondria after H(2)O(2) exposure.</text>
</comment>
<dbReference type="SUPFAM" id="SSF52343">
    <property type="entry name" value="Ferredoxin reductase-like, C-terminal NADP-linked domain"/>
    <property type="match status" value="1"/>
</dbReference>
<dbReference type="SUPFAM" id="SSF52218">
    <property type="entry name" value="Flavoproteins"/>
    <property type="match status" value="1"/>
</dbReference>
<feature type="binding site" evidence="10">
    <location>
        <position position="644"/>
    </location>
    <ligand>
        <name>FAD</name>
        <dbReference type="ChEBI" id="CHEBI:57692"/>
    </ligand>
</feature>
<dbReference type="GO" id="GO:0050661">
    <property type="term" value="F:NADP binding"/>
    <property type="evidence" value="ECO:0007669"/>
    <property type="project" value="UniProtKB-UniRule"/>
</dbReference>
<evidence type="ECO:0000313" key="14">
    <source>
        <dbReference type="EMBL" id="EYE94178.1"/>
    </source>
</evidence>
<comment type="subunit">
    <text evidence="10">Interacts with DRE2; as part of the cytosolic iron-sulfur (Fe-S) protein assembly (CIA) machinery.</text>
</comment>
<dbReference type="EMBL" id="KK088427">
    <property type="protein sequence ID" value="EYE94178.1"/>
    <property type="molecule type" value="Genomic_DNA"/>
</dbReference>
<dbReference type="FunFam" id="3.40.50.360:FF:000034">
    <property type="entry name" value="NADPH-dependent diflavin oxidoreductase 1"/>
    <property type="match status" value="1"/>
</dbReference>
<dbReference type="Gene3D" id="1.20.990.10">
    <property type="entry name" value="NADPH-cytochrome p450 Reductase, Chain A, domain 3"/>
    <property type="match status" value="1"/>
</dbReference>
<evidence type="ECO:0000259" key="13">
    <source>
        <dbReference type="PROSITE" id="PS51384"/>
    </source>
</evidence>
<dbReference type="InterPro" id="IPR028879">
    <property type="entry name" value="NDOR1"/>
</dbReference>
<dbReference type="STRING" id="1388766.A0A017SAW9"/>
<feature type="binding site" evidence="10">
    <location>
        <begin position="67"/>
        <end position="70"/>
    </location>
    <ligand>
        <name>FMN</name>
        <dbReference type="ChEBI" id="CHEBI:58210"/>
    </ligand>
</feature>
<gene>
    <name evidence="10" type="primary">TAH18</name>
    <name evidence="14" type="ORF">EURHEDRAFT_413396</name>
</gene>
<evidence type="ECO:0000256" key="7">
    <source>
        <dbReference type="ARBA" id="ARBA00022857"/>
    </source>
</evidence>
<evidence type="ECO:0000256" key="8">
    <source>
        <dbReference type="ARBA" id="ARBA00023002"/>
    </source>
</evidence>
<comment type="catalytic activity">
    <reaction evidence="10">
        <text>2 oxidized [2Fe-2S]-[protein] + NADPH = 2 reduced [2Fe-2S]-[protein] + NADP(+) + H(+)</text>
        <dbReference type="Rhea" id="RHEA:67716"/>
        <dbReference type="Rhea" id="RHEA-COMP:17327"/>
        <dbReference type="Rhea" id="RHEA-COMP:17328"/>
        <dbReference type="ChEBI" id="CHEBI:15378"/>
        <dbReference type="ChEBI" id="CHEBI:33737"/>
        <dbReference type="ChEBI" id="CHEBI:33738"/>
        <dbReference type="ChEBI" id="CHEBI:57783"/>
        <dbReference type="ChEBI" id="CHEBI:58349"/>
    </reaction>
</comment>
<comment type="cofactor">
    <cofactor evidence="2 10">
        <name>FAD</name>
        <dbReference type="ChEBI" id="CHEBI:57692"/>
    </cofactor>
</comment>
<keyword evidence="5 10" id="KW-0288">FMN</keyword>
<feature type="binding site" evidence="10">
    <location>
        <begin position="20"/>
        <end position="25"/>
    </location>
    <ligand>
        <name>FMN</name>
        <dbReference type="ChEBI" id="CHEBI:58210"/>
    </ligand>
</feature>
<evidence type="ECO:0000256" key="3">
    <source>
        <dbReference type="ARBA" id="ARBA00022490"/>
    </source>
</evidence>
<keyword evidence="15" id="KW-1185">Reference proteome</keyword>
<comment type="similarity">
    <text evidence="10">Belongs to the NADPH-dependent diflavin oxidoreductase NDOR1 family.</text>
</comment>
<dbReference type="GO" id="GO:0003958">
    <property type="term" value="F:NADPH-hemoprotein reductase activity"/>
    <property type="evidence" value="ECO:0007669"/>
    <property type="project" value="UniProtKB-EC"/>
</dbReference>
<dbReference type="PROSITE" id="PS51384">
    <property type="entry name" value="FAD_FR"/>
    <property type="match status" value="1"/>
</dbReference>
<evidence type="ECO:0000313" key="15">
    <source>
        <dbReference type="Proteomes" id="UP000019804"/>
    </source>
</evidence>
<dbReference type="OrthoDB" id="1856718at2759"/>
<evidence type="ECO:0000256" key="1">
    <source>
        <dbReference type="ARBA" id="ARBA00001917"/>
    </source>
</evidence>
<organism evidence="14 15">
    <name type="scientific">Aspergillus ruber (strain CBS 135680)</name>
    <dbReference type="NCBI Taxonomy" id="1388766"/>
    <lineage>
        <taxon>Eukaryota</taxon>
        <taxon>Fungi</taxon>
        <taxon>Dikarya</taxon>
        <taxon>Ascomycota</taxon>
        <taxon>Pezizomycotina</taxon>
        <taxon>Eurotiomycetes</taxon>
        <taxon>Eurotiomycetidae</taxon>
        <taxon>Eurotiales</taxon>
        <taxon>Aspergillaceae</taxon>
        <taxon>Aspergillus</taxon>
        <taxon>Aspergillus subgen. Aspergillus</taxon>
    </lineage>
</organism>
<dbReference type="FunFam" id="3.40.50.80:FF:000030">
    <property type="entry name" value="NADPH-dependent diflavin oxidoreductase 1"/>
    <property type="match status" value="1"/>
</dbReference>
<dbReference type="PRINTS" id="PR00371">
    <property type="entry name" value="FPNCR"/>
</dbReference>
<feature type="binding site" evidence="10">
    <location>
        <position position="492"/>
    </location>
    <ligand>
        <name>NADP(+)</name>
        <dbReference type="ChEBI" id="CHEBI:58349"/>
    </ligand>
</feature>
<dbReference type="PRINTS" id="PR00369">
    <property type="entry name" value="FLAVODOXIN"/>
</dbReference>
<dbReference type="PANTHER" id="PTHR19384">
    <property type="entry name" value="NITRIC OXIDE SYNTHASE-RELATED"/>
    <property type="match status" value="1"/>
</dbReference>